<dbReference type="Proteomes" id="UP001341840">
    <property type="component" value="Unassembled WGS sequence"/>
</dbReference>
<feature type="chain" id="PRO_5046826907" description="Secreted protein" evidence="1">
    <location>
        <begin position="25"/>
        <end position="72"/>
    </location>
</feature>
<proteinExistence type="predicted"/>
<protein>
    <recommendedName>
        <fullName evidence="4">Secreted protein</fullName>
    </recommendedName>
</protein>
<evidence type="ECO:0000256" key="1">
    <source>
        <dbReference type="SAM" id="SignalP"/>
    </source>
</evidence>
<keyword evidence="1" id="KW-0732">Signal</keyword>
<evidence type="ECO:0000313" key="2">
    <source>
        <dbReference type="EMBL" id="MED6158157.1"/>
    </source>
</evidence>
<evidence type="ECO:0008006" key="4">
    <source>
        <dbReference type="Google" id="ProtNLM"/>
    </source>
</evidence>
<feature type="signal peptide" evidence="1">
    <location>
        <begin position="1"/>
        <end position="24"/>
    </location>
</feature>
<accession>A0ABU6UBQ7</accession>
<keyword evidence="3" id="KW-1185">Reference proteome</keyword>
<dbReference type="EMBL" id="JASCZI010120954">
    <property type="protein sequence ID" value="MED6158157.1"/>
    <property type="molecule type" value="Genomic_DNA"/>
</dbReference>
<sequence>MRMPLGGPIWTLVFRFAPLWPFVARPNVAHWVDPNGIKELLRCCSRKDEQCKEQLTLLFASSLLRHSSIVLT</sequence>
<organism evidence="2 3">
    <name type="scientific">Stylosanthes scabra</name>
    <dbReference type="NCBI Taxonomy" id="79078"/>
    <lineage>
        <taxon>Eukaryota</taxon>
        <taxon>Viridiplantae</taxon>
        <taxon>Streptophyta</taxon>
        <taxon>Embryophyta</taxon>
        <taxon>Tracheophyta</taxon>
        <taxon>Spermatophyta</taxon>
        <taxon>Magnoliopsida</taxon>
        <taxon>eudicotyledons</taxon>
        <taxon>Gunneridae</taxon>
        <taxon>Pentapetalae</taxon>
        <taxon>rosids</taxon>
        <taxon>fabids</taxon>
        <taxon>Fabales</taxon>
        <taxon>Fabaceae</taxon>
        <taxon>Papilionoideae</taxon>
        <taxon>50 kb inversion clade</taxon>
        <taxon>dalbergioids sensu lato</taxon>
        <taxon>Dalbergieae</taxon>
        <taxon>Pterocarpus clade</taxon>
        <taxon>Stylosanthes</taxon>
    </lineage>
</organism>
<reference evidence="2 3" key="1">
    <citation type="journal article" date="2023" name="Plants (Basel)">
        <title>Bridging the Gap: Combining Genomics and Transcriptomics Approaches to Understand Stylosanthes scabra, an Orphan Legume from the Brazilian Caatinga.</title>
        <authorList>
            <person name="Ferreira-Neto J.R.C."/>
            <person name="da Silva M.D."/>
            <person name="Binneck E."/>
            <person name="de Melo N.F."/>
            <person name="da Silva R.H."/>
            <person name="de Melo A.L.T.M."/>
            <person name="Pandolfi V."/>
            <person name="Bustamante F.O."/>
            <person name="Brasileiro-Vidal A.C."/>
            <person name="Benko-Iseppon A.M."/>
        </authorList>
    </citation>
    <scope>NUCLEOTIDE SEQUENCE [LARGE SCALE GENOMIC DNA]</scope>
    <source>
        <tissue evidence="2">Leaves</tissue>
    </source>
</reference>
<gene>
    <name evidence="2" type="ORF">PIB30_030214</name>
</gene>
<comment type="caution">
    <text evidence="2">The sequence shown here is derived from an EMBL/GenBank/DDBJ whole genome shotgun (WGS) entry which is preliminary data.</text>
</comment>
<evidence type="ECO:0000313" key="3">
    <source>
        <dbReference type="Proteomes" id="UP001341840"/>
    </source>
</evidence>
<name>A0ABU6UBQ7_9FABA</name>